<keyword evidence="2" id="KW-1185">Reference proteome</keyword>
<comment type="caution">
    <text evidence="1">The sequence shown here is derived from an EMBL/GenBank/DDBJ whole genome shotgun (WGS) entry which is preliminary data.</text>
</comment>
<name>A0ABQ5FH06_9ASTR</name>
<evidence type="ECO:0000313" key="2">
    <source>
        <dbReference type="Proteomes" id="UP001151760"/>
    </source>
</evidence>
<reference evidence="1" key="2">
    <citation type="submission" date="2022-01" db="EMBL/GenBank/DDBJ databases">
        <authorList>
            <person name="Yamashiro T."/>
            <person name="Shiraishi A."/>
            <person name="Satake H."/>
            <person name="Nakayama K."/>
        </authorList>
    </citation>
    <scope>NUCLEOTIDE SEQUENCE</scope>
</reference>
<dbReference type="Proteomes" id="UP001151760">
    <property type="component" value="Unassembled WGS sequence"/>
</dbReference>
<reference evidence="1" key="1">
    <citation type="journal article" date="2022" name="Int. J. Mol. Sci.">
        <title>Draft Genome of Tanacetum Coccineum: Genomic Comparison of Closely Related Tanacetum-Family Plants.</title>
        <authorList>
            <person name="Yamashiro T."/>
            <person name="Shiraishi A."/>
            <person name="Nakayama K."/>
            <person name="Satake H."/>
        </authorList>
    </citation>
    <scope>NUCLEOTIDE SEQUENCE</scope>
</reference>
<evidence type="ECO:0000313" key="1">
    <source>
        <dbReference type="EMBL" id="GJT62459.1"/>
    </source>
</evidence>
<organism evidence="1 2">
    <name type="scientific">Tanacetum coccineum</name>
    <dbReference type="NCBI Taxonomy" id="301880"/>
    <lineage>
        <taxon>Eukaryota</taxon>
        <taxon>Viridiplantae</taxon>
        <taxon>Streptophyta</taxon>
        <taxon>Embryophyta</taxon>
        <taxon>Tracheophyta</taxon>
        <taxon>Spermatophyta</taxon>
        <taxon>Magnoliopsida</taxon>
        <taxon>eudicotyledons</taxon>
        <taxon>Gunneridae</taxon>
        <taxon>Pentapetalae</taxon>
        <taxon>asterids</taxon>
        <taxon>campanulids</taxon>
        <taxon>Asterales</taxon>
        <taxon>Asteraceae</taxon>
        <taxon>Asteroideae</taxon>
        <taxon>Anthemideae</taxon>
        <taxon>Anthemidinae</taxon>
        <taxon>Tanacetum</taxon>
    </lineage>
</organism>
<dbReference type="EMBL" id="BQNB010017378">
    <property type="protein sequence ID" value="GJT62459.1"/>
    <property type="molecule type" value="Genomic_DNA"/>
</dbReference>
<gene>
    <name evidence="1" type="ORF">Tco_1005992</name>
</gene>
<accession>A0ABQ5FH06</accession>
<protein>
    <submittedName>
        <fullName evidence="1">Uncharacterized protein</fullName>
    </submittedName>
</protein>
<proteinExistence type="predicted"/>
<sequence>MKNPNLTMEEYIRLEEEKAHKRGKVFNWQTAKYGKIRVDDDFYDLRSMEAEFPAIVVNNDFAPKDTLQCKSQVSIPVNDEIDFRISFDESDDEDYTIICDKNSFSYKMISVNNLKTDSKNDYEKVMPSIPSSEPALSCFDDLDFFKDFENEFPAIVYNDAQTSKSNLLTELIFNPQHINEFDLSDETSLSEYDEEEQNIFTNLCAPFGVPFDPKRDHKDGDCAIMLRRPSTDGLNFYTLVLSSLILQIWLFHHVSSDTDFLVERYTGYRLWIFRELLRDGLFATMAMEHRDEAEVLLDLDAPGTIQFQLGGARRRLSWRQFILVLGLHIGEEMESLGFARDPVLRLCHRMMVRNIAGRSQAPEKVTVTDLFYLRGMDVGSHFGLLTAKILGGLTVVAPEPQMIDMAALVRLQIYVQLDDTWDWVAMGPERQQDTTAGALAIAEDALAIDEGDQAVSAPGLCRDVGSFCGLVERSITDQGRFFTWMMTCMTQLMDASGLTYHAFDGTFQGSSPLAF</sequence>